<keyword evidence="16" id="KW-1185">Reference proteome</keyword>
<dbReference type="SUPFAM" id="SSF50891">
    <property type="entry name" value="Cyclophilin-like"/>
    <property type="match status" value="1"/>
</dbReference>
<dbReference type="Gene3D" id="2.40.100.10">
    <property type="entry name" value="Cyclophilin-like"/>
    <property type="match status" value="1"/>
</dbReference>
<dbReference type="GO" id="GO:0061630">
    <property type="term" value="F:ubiquitin protein ligase activity"/>
    <property type="evidence" value="ECO:0007669"/>
    <property type="project" value="UniProtKB-EC"/>
</dbReference>
<gene>
    <name evidence="15" type="ORF">MKK02DRAFT_26972</name>
</gene>
<protein>
    <submittedName>
        <fullName evidence="15">Peptidyl-prolyl cis-trans isomerase-like 2</fullName>
    </submittedName>
</protein>
<keyword evidence="8" id="KW-0833">Ubl conjugation pathway</keyword>
<evidence type="ECO:0000256" key="1">
    <source>
        <dbReference type="ARBA" id="ARBA00000900"/>
    </source>
</evidence>
<dbReference type="AlphaFoldDB" id="A0AA38HCK7"/>
<feature type="domain" description="U-box" evidence="14">
    <location>
        <begin position="37"/>
        <end position="119"/>
    </location>
</feature>
<evidence type="ECO:0000313" key="15">
    <source>
        <dbReference type="EMBL" id="KAI9636429.1"/>
    </source>
</evidence>
<evidence type="ECO:0000256" key="3">
    <source>
        <dbReference type="ARBA" id="ARBA00003697"/>
    </source>
</evidence>
<keyword evidence="10 15" id="KW-0413">Isomerase</keyword>
<evidence type="ECO:0000256" key="10">
    <source>
        <dbReference type="ARBA" id="ARBA00023235"/>
    </source>
</evidence>
<evidence type="ECO:0000256" key="9">
    <source>
        <dbReference type="ARBA" id="ARBA00023110"/>
    </source>
</evidence>
<evidence type="ECO:0000259" key="14">
    <source>
        <dbReference type="PROSITE" id="PS51698"/>
    </source>
</evidence>
<dbReference type="InterPro" id="IPR013083">
    <property type="entry name" value="Znf_RING/FYVE/PHD"/>
</dbReference>
<evidence type="ECO:0000256" key="2">
    <source>
        <dbReference type="ARBA" id="ARBA00000971"/>
    </source>
</evidence>
<dbReference type="SUPFAM" id="SSF57850">
    <property type="entry name" value="RING/U-box"/>
    <property type="match status" value="1"/>
</dbReference>
<comment type="function">
    <text evidence="3">May catalyze the cis-trans isomerization of proline imidic peptide bonds in oligopeptides thereby assisting the folding of proteins. May also function as a chaperone, playing a role in intracellular transport of proteins. May also have a protein ubiquitin ligase activity acting as an E3 ubiquitin protein ligase or as a ubiquitin-ubiquitin ligase promoting elongation of ubiquitin chains on proteins.</text>
</comment>
<evidence type="ECO:0000256" key="5">
    <source>
        <dbReference type="ARBA" id="ARBA00004906"/>
    </source>
</evidence>
<dbReference type="PRINTS" id="PR00153">
    <property type="entry name" value="CSAPPISMRASE"/>
</dbReference>
<comment type="similarity">
    <text evidence="6">Belongs to the cyclophilin-type PPIase family. PPIL2 subfamily.</text>
</comment>
<evidence type="ECO:0000256" key="12">
    <source>
        <dbReference type="SAM" id="MobiDB-lite"/>
    </source>
</evidence>
<keyword evidence="11" id="KW-0539">Nucleus</keyword>
<dbReference type="GeneID" id="77726484"/>
<dbReference type="InterPro" id="IPR003613">
    <property type="entry name" value="Ubox_domain"/>
</dbReference>
<comment type="catalytic activity">
    <reaction evidence="1">
        <text>S-ubiquitinyl-[E2 ubiquitin-conjugating enzyme]-L-cysteine + [acceptor protein]-L-lysine = [E2 ubiquitin-conjugating enzyme]-L-cysteine + N(6)-ubiquitinyl-[acceptor protein]-L-lysine.</text>
        <dbReference type="EC" id="2.3.2.27"/>
    </reaction>
</comment>
<evidence type="ECO:0000256" key="11">
    <source>
        <dbReference type="ARBA" id="ARBA00023242"/>
    </source>
</evidence>
<comment type="pathway">
    <text evidence="5">Protein modification; protein ubiquitination.</text>
</comment>
<feature type="region of interest" description="Disordered" evidence="12">
    <location>
        <begin position="1"/>
        <end position="32"/>
    </location>
</feature>
<dbReference type="InterPro" id="IPR029000">
    <property type="entry name" value="Cyclophilin-like_dom_sf"/>
</dbReference>
<feature type="compositionally biased region" description="Basic and acidic residues" evidence="12">
    <location>
        <begin position="514"/>
        <end position="535"/>
    </location>
</feature>
<dbReference type="PROSITE" id="PS50072">
    <property type="entry name" value="CSA_PPIASE_2"/>
    <property type="match status" value="1"/>
</dbReference>
<dbReference type="CDD" id="cd16663">
    <property type="entry name" value="RING-Ubox_PPIL2"/>
    <property type="match status" value="1"/>
</dbReference>
<dbReference type="Proteomes" id="UP001164286">
    <property type="component" value="Unassembled WGS sequence"/>
</dbReference>
<comment type="catalytic activity">
    <reaction evidence="2">
        <text>[protein]-peptidylproline (omega=180) = [protein]-peptidylproline (omega=0)</text>
        <dbReference type="Rhea" id="RHEA:16237"/>
        <dbReference type="Rhea" id="RHEA-COMP:10747"/>
        <dbReference type="Rhea" id="RHEA-COMP:10748"/>
        <dbReference type="ChEBI" id="CHEBI:83833"/>
        <dbReference type="ChEBI" id="CHEBI:83834"/>
        <dbReference type="EC" id="5.2.1.8"/>
    </reaction>
</comment>
<dbReference type="EMBL" id="JAKWFO010000005">
    <property type="protein sequence ID" value="KAI9636429.1"/>
    <property type="molecule type" value="Genomic_DNA"/>
</dbReference>
<dbReference type="GO" id="GO:0003755">
    <property type="term" value="F:peptidyl-prolyl cis-trans isomerase activity"/>
    <property type="evidence" value="ECO:0007669"/>
    <property type="project" value="UniProtKB-KW"/>
</dbReference>
<dbReference type="Pfam" id="PF00160">
    <property type="entry name" value="Pro_isomerase"/>
    <property type="match status" value="1"/>
</dbReference>
<dbReference type="InterPro" id="IPR026951">
    <property type="entry name" value="PPIL2_U-box_dom"/>
</dbReference>
<sequence>MGHNSDKMYVTHSEHAMGSHTAGMTGKRAESGKSEIQRLPFDSCALSLQPFRNPVAVIADTAEGEAPRADVFDLLNIVPYVRKFKTNPVSGKFMDTSQLIKLNFFKNSEGNMHDPITYKVFSPHVHLVFLRNTGNVFDMASLQLLAIKSKTWRDLVNDEPFTRKDIITIQDPENLGARDLREYDYVKKDKKVEEGDLEGDPLRGINVDAAGGAGKVLKMLADKTRAEQAASVVPAPVKKEEKKEGVVAKRRADQQAYNSTNFSTGRTAAALTSTALLPEIGNERALLDEEEYMFDELKKPVKEKERLKSKAYCTIMTNYGGLNFELHGDRAPKTVYNFVQLAKQGKYDDTSFHRHVPGFMIQGGDPTGTGKGGESYWGEPFRDEFSEKGAYKHDARGVLAMANSGPRSNTSQFFILFRAADHLDGKHTVFGKLVGGESVLDKIERIAPNPTTDRPVKPITITGIQVLTDPFDEYKKRLAAKLERQDQSEDALRKREERQAERDKDRTTWLGTDLGERGMARDELDRKRRREEEGGVGKYLGPGAAARVGNSAVPAVGEFGVEKKKRKQGGFGDFSGW</sequence>
<proteinExistence type="inferred from homology"/>
<evidence type="ECO:0000256" key="4">
    <source>
        <dbReference type="ARBA" id="ARBA00004123"/>
    </source>
</evidence>
<feature type="compositionally biased region" description="Basic and acidic residues" evidence="12">
    <location>
        <begin position="483"/>
        <end position="507"/>
    </location>
</feature>
<comment type="subcellular location">
    <subcellularLocation>
        <location evidence="4">Nucleus</location>
    </subcellularLocation>
</comment>
<dbReference type="PANTHER" id="PTHR45625">
    <property type="entry name" value="PEPTIDYL-PROLYL CIS-TRANS ISOMERASE-RELATED"/>
    <property type="match status" value="1"/>
</dbReference>
<evidence type="ECO:0000259" key="13">
    <source>
        <dbReference type="PROSITE" id="PS50072"/>
    </source>
</evidence>
<dbReference type="InterPro" id="IPR002130">
    <property type="entry name" value="Cyclophilin-type_PPIase_dom"/>
</dbReference>
<dbReference type="PANTHER" id="PTHR45625:SF1">
    <property type="entry name" value="RING-TYPE E3 UBIQUITIN-PROTEIN LIGASE PPIL2"/>
    <property type="match status" value="1"/>
</dbReference>
<name>A0AA38HCK7_9TREE</name>
<dbReference type="RefSeq" id="XP_052946206.1">
    <property type="nucleotide sequence ID" value="XM_053087283.1"/>
</dbReference>
<feature type="domain" description="PPIase cyclophilin-type" evidence="13">
    <location>
        <begin position="317"/>
        <end position="466"/>
    </location>
</feature>
<comment type="caution">
    <text evidence="15">The sequence shown here is derived from an EMBL/GenBank/DDBJ whole genome shotgun (WGS) entry which is preliminary data.</text>
</comment>
<dbReference type="FunFam" id="2.40.100.10:FF:000014">
    <property type="entry name" value="Peptidyl-prolyl cis-trans isomerase cyp65"/>
    <property type="match status" value="1"/>
</dbReference>
<evidence type="ECO:0000256" key="6">
    <source>
        <dbReference type="ARBA" id="ARBA00007930"/>
    </source>
</evidence>
<dbReference type="GO" id="GO:0000209">
    <property type="term" value="P:protein polyubiquitination"/>
    <property type="evidence" value="ECO:0007669"/>
    <property type="project" value="TreeGrafter"/>
</dbReference>
<dbReference type="Gene3D" id="3.30.40.10">
    <property type="entry name" value="Zinc/RING finger domain, C3HC4 (zinc finger)"/>
    <property type="match status" value="1"/>
</dbReference>
<keyword evidence="9" id="KW-0697">Rotamase</keyword>
<reference evidence="15" key="1">
    <citation type="journal article" date="2022" name="G3 (Bethesda)">
        <title>High quality genome of the basidiomycete yeast Dioszegia hungarica PDD-24b-2 isolated from cloud water.</title>
        <authorList>
            <person name="Jarrige D."/>
            <person name="Haridas S."/>
            <person name="Bleykasten-Grosshans C."/>
            <person name="Joly M."/>
            <person name="Nadalig T."/>
            <person name="Sancelme M."/>
            <person name="Vuilleumier S."/>
            <person name="Grigoriev I.V."/>
            <person name="Amato P."/>
            <person name="Bringel F."/>
        </authorList>
    </citation>
    <scope>NUCLEOTIDE SEQUENCE</scope>
    <source>
        <strain evidence="15">PDD-24b-2</strain>
    </source>
</reference>
<dbReference type="GO" id="GO:0071013">
    <property type="term" value="C:catalytic step 2 spliceosome"/>
    <property type="evidence" value="ECO:0007669"/>
    <property type="project" value="TreeGrafter"/>
</dbReference>
<feature type="region of interest" description="Disordered" evidence="12">
    <location>
        <begin position="483"/>
        <end position="545"/>
    </location>
</feature>
<dbReference type="PROSITE" id="PS51698">
    <property type="entry name" value="U_BOX"/>
    <property type="match status" value="1"/>
</dbReference>
<evidence type="ECO:0000313" key="16">
    <source>
        <dbReference type="Proteomes" id="UP001164286"/>
    </source>
</evidence>
<accession>A0AA38HCK7</accession>
<keyword evidence="7" id="KW-0808">Transferase</keyword>
<evidence type="ECO:0000256" key="7">
    <source>
        <dbReference type="ARBA" id="ARBA00022679"/>
    </source>
</evidence>
<evidence type="ECO:0000256" key="8">
    <source>
        <dbReference type="ARBA" id="ARBA00022786"/>
    </source>
</evidence>
<organism evidence="15 16">
    <name type="scientific">Dioszegia hungarica</name>
    <dbReference type="NCBI Taxonomy" id="4972"/>
    <lineage>
        <taxon>Eukaryota</taxon>
        <taxon>Fungi</taxon>
        <taxon>Dikarya</taxon>
        <taxon>Basidiomycota</taxon>
        <taxon>Agaricomycotina</taxon>
        <taxon>Tremellomycetes</taxon>
        <taxon>Tremellales</taxon>
        <taxon>Bulleribasidiaceae</taxon>
        <taxon>Dioszegia</taxon>
    </lineage>
</organism>
<dbReference type="InterPro" id="IPR044666">
    <property type="entry name" value="Cyclophilin_A-like"/>
</dbReference>